<dbReference type="AlphaFoldDB" id="A0AA35T529"/>
<evidence type="ECO:0000313" key="3">
    <source>
        <dbReference type="Proteomes" id="UP001174909"/>
    </source>
</evidence>
<keyword evidence="1" id="KW-0812">Transmembrane</keyword>
<feature type="transmembrane region" description="Helical" evidence="1">
    <location>
        <begin position="7"/>
        <end position="27"/>
    </location>
</feature>
<reference evidence="2" key="1">
    <citation type="submission" date="2023-03" db="EMBL/GenBank/DDBJ databases">
        <authorList>
            <person name="Steffen K."/>
            <person name="Cardenas P."/>
        </authorList>
    </citation>
    <scope>NUCLEOTIDE SEQUENCE</scope>
</reference>
<organism evidence="2 3">
    <name type="scientific">Geodia barretti</name>
    <name type="common">Barrett's horny sponge</name>
    <dbReference type="NCBI Taxonomy" id="519541"/>
    <lineage>
        <taxon>Eukaryota</taxon>
        <taxon>Metazoa</taxon>
        <taxon>Porifera</taxon>
        <taxon>Demospongiae</taxon>
        <taxon>Heteroscleromorpha</taxon>
        <taxon>Tetractinellida</taxon>
        <taxon>Astrophorina</taxon>
        <taxon>Geodiidae</taxon>
        <taxon>Geodia</taxon>
    </lineage>
</organism>
<proteinExistence type="predicted"/>
<keyword evidence="1" id="KW-1133">Transmembrane helix</keyword>
<evidence type="ECO:0000256" key="1">
    <source>
        <dbReference type="SAM" id="Phobius"/>
    </source>
</evidence>
<comment type="caution">
    <text evidence="2">The sequence shown here is derived from an EMBL/GenBank/DDBJ whole genome shotgun (WGS) entry which is preliminary data.</text>
</comment>
<keyword evidence="3" id="KW-1185">Reference proteome</keyword>
<gene>
    <name evidence="2" type="ORF">GBAR_LOCUS22755</name>
</gene>
<name>A0AA35T529_GEOBA</name>
<keyword evidence="1" id="KW-0472">Membrane</keyword>
<dbReference type="Proteomes" id="UP001174909">
    <property type="component" value="Unassembled WGS sequence"/>
</dbReference>
<protein>
    <submittedName>
        <fullName evidence="2">Uncharacterized protein</fullName>
    </submittedName>
</protein>
<dbReference type="EMBL" id="CASHTH010003152">
    <property type="protein sequence ID" value="CAI8040936.1"/>
    <property type="molecule type" value="Genomic_DNA"/>
</dbReference>
<sequence>MSVSARVYYIVGAVVLGVVGSLILFGIKLCLFLCKEGGVSFQNVQGNQPSQVTQVVQQKCPEILPPPYSLDDQTPAVTNTLTTDQLEGETKAL</sequence>
<accession>A0AA35T529</accession>
<evidence type="ECO:0000313" key="2">
    <source>
        <dbReference type="EMBL" id="CAI8040936.1"/>
    </source>
</evidence>